<comment type="catalytic activity">
    <reaction evidence="10">
        <text>O-phospho-L-seryl-[protein] + H2O = L-seryl-[protein] + phosphate</text>
        <dbReference type="Rhea" id="RHEA:20629"/>
        <dbReference type="Rhea" id="RHEA-COMP:9863"/>
        <dbReference type="Rhea" id="RHEA-COMP:11604"/>
        <dbReference type="ChEBI" id="CHEBI:15377"/>
        <dbReference type="ChEBI" id="CHEBI:29999"/>
        <dbReference type="ChEBI" id="CHEBI:43474"/>
        <dbReference type="ChEBI" id="CHEBI:83421"/>
        <dbReference type="EC" id="3.1.3.16"/>
    </reaction>
</comment>
<dbReference type="Gramene" id="TuG1812G0500004021.01.T01">
    <property type="protein sequence ID" value="TuG1812G0500004021.01.T01"/>
    <property type="gene ID" value="TuG1812G0500004021.01"/>
</dbReference>
<dbReference type="PANTHER" id="PTHR46422:SF4">
    <property type="entry name" value="SERINE_THREONINE-PROTEIN PHOSPHATASE BSL3"/>
    <property type="match status" value="1"/>
</dbReference>
<evidence type="ECO:0000256" key="12">
    <source>
        <dbReference type="PIRNR" id="PIRNR036363"/>
    </source>
</evidence>
<dbReference type="InterPro" id="IPR041758">
    <property type="entry name" value="MPP_BSL_C"/>
</dbReference>
<keyword evidence="5" id="KW-0677">Repeat</keyword>
<dbReference type="InterPro" id="IPR006186">
    <property type="entry name" value="Ser/Thr-sp_prot-phosphatase"/>
</dbReference>
<keyword evidence="7 12" id="KW-0904">Protein phosphatase</keyword>
<evidence type="ECO:0000256" key="5">
    <source>
        <dbReference type="ARBA" id="ARBA00022737"/>
    </source>
</evidence>
<feature type="region of interest" description="Disordered" evidence="14">
    <location>
        <begin position="460"/>
        <end position="506"/>
    </location>
</feature>
<comment type="cofactor">
    <cofactor evidence="12">
        <name>Mn(2+)</name>
        <dbReference type="ChEBI" id="CHEBI:29035"/>
    </cofactor>
    <text evidence="12">Binds 2 manganese ions per subunit.</text>
</comment>
<proteinExistence type="inferred from homology"/>
<dbReference type="GO" id="GO:0004722">
    <property type="term" value="F:protein serine/threonine phosphatase activity"/>
    <property type="evidence" value="ECO:0007669"/>
    <property type="project" value="UniProtKB-UniRule"/>
</dbReference>
<dbReference type="InterPro" id="IPR012391">
    <property type="entry name" value="Ser/Thr_prot_Pase_BSU1"/>
</dbReference>
<dbReference type="PRINTS" id="PR00114">
    <property type="entry name" value="STPHPHTASE"/>
</dbReference>
<gene>
    <name evidence="16" type="primary">LOC125510508</name>
</gene>
<dbReference type="InterPro" id="IPR004843">
    <property type="entry name" value="Calcineurin-like_PHP"/>
</dbReference>
<evidence type="ECO:0000313" key="17">
    <source>
        <dbReference type="Proteomes" id="UP000015106"/>
    </source>
</evidence>
<dbReference type="Pfam" id="PF00149">
    <property type="entry name" value="Metallophos"/>
    <property type="match status" value="1"/>
</dbReference>
<dbReference type="SMART" id="SM00156">
    <property type="entry name" value="PP2Ac"/>
    <property type="match status" value="1"/>
</dbReference>
<keyword evidence="9 12" id="KW-0539">Nucleus</keyword>
<feature type="region of interest" description="Disordered" evidence="14">
    <location>
        <begin position="1"/>
        <end position="59"/>
    </location>
</feature>
<evidence type="ECO:0000256" key="14">
    <source>
        <dbReference type="SAM" id="MobiDB-lite"/>
    </source>
</evidence>
<protein>
    <recommendedName>
        <fullName evidence="12 13">Serine/threonine-protein phosphatase</fullName>
        <ecNumber evidence="12 13">3.1.3.16</ecNumber>
    </recommendedName>
</protein>
<dbReference type="InterPro" id="IPR015915">
    <property type="entry name" value="Kelch-typ_b-propeller"/>
</dbReference>
<dbReference type="Gene3D" id="2.120.10.80">
    <property type="entry name" value="Kelch-type beta propeller"/>
    <property type="match status" value="2"/>
</dbReference>
<dbReference type="FunFam" id="2.120.10.80:FF:000042">
    <property type="entry name" value="Serine/threonine-protein phosphatase"/>
    <property type="match status" value="1"/>
</dbReference>
<dbReference type="FunFam" id="2.120.10.80:FF:000113">
    <property type="entry name" value="Serine/threonine-protein phosphatase"/>
    <property type="match status" value="1"/>
</dbReference>
<name>A0A8R7UL59_TRIUA</name>
<evidence type="ECO:0000256" key="9">
    <source>
        <dbReference type="ARBA" id="ARBA00023242"/>
    </source>
</evidence>
<dbReference type="EC" id="3.1.3.16" evidence="12 13"/>
<keyword evidence="6 12" id="KW-0378">Hydrolase</keyword>
<sequence length="993" mass="105130">MDVDSRMTTESDSDSDATTAAALGRGSGSETSSSSAPSTPGTPTAAPASPAVAGSGPRPAPGYTAVNAVIDKKEDGPGCRCGHTLTAVPAVGEEGSPGYVGPRLILFGGATALEGNSATPPSSAGSAGIRLAGATADVHCYDVLSNKWSRLTPLGEPPSPRAAHVATAVGTMVVIQGGIGPAGLSAEDLHVLDLTQQRPRWHRVVVQGPGPGPRYGHVMALVGQRFLLTIGGNDGKRPLADVWALDTAAKPYEWRKLEPEGEGPPPCMYATASARSDGLLLLCGGRDGNSVPLSSAYGLAKHRDGRWEWAIAPGVSPSPRYQHAAVFVNARLHVSGGALGGGRMVEDSSSVAVLDTAAGVWCDTKSVVTTPRTGRYSADAAGGDAAVELTRRCRHAAAAVGDLIFLYGGLRGGVLLDDLLVAEDLAAAETTTAANHAAASSAATDTQAGKAPGRYAYNDERTKQAASESAPDGSVVLGTPVAPPLNGDMYTDISPENAVPQGQRRSSKGVDYLVEASAAEAEAISATLAAVKARQVNGEAEELSDKEQSPDSSSSNKHSSLIKPDAALSNNMTPPPGVRLHHRAVVVAAETGGALGGMVRQLSIDQFENEGRRVSYGTPENATAARKLLDRQMSINSIPKKVIASLLKPRGWKPPVRRQFFLDCNEIADLCDSAERIFSSEPSVLQLKAPIKIFGDLHGQFGDLMRLFDEYGSPSTAGDIAYIDYLFLGDYVDRGQHSLETMSLLLALKVEYPQNVHLIRGNHEAADINALFGFRIECIERMGERDGIWTWHRMNRLFNWLPLAALIEKKIICMHGGIGRSINHVEQIENLQRPITMEAGSVVLMDLLWSDPTENDSVEGLRPNARGPGLVTFGPDRVMEFCNNNDLQLIVRAHECVMDGFERFAQGHLITLFSATNYCGTANNAGAILVLGRDLVVVPKLIHPLPPAITSPETSPDQIEDTWMQELNANRPATPTRGRPQAVANDRGALAWI</sequence>
<comment type="similarity">
    <text evidence="2 12">Belongs to the PPP phosphatase family. BSU subfamily.</text>
</comment>
<dbReference type="AlphaFoldDB" id="A0A8R7UL59"/>
<keyword evidence="17" id="KW-1185">Reference proteome</keyword>
<comment type="subcellular location">
    <subcellularLocation>
        <location evidence="1 12">Nucleus</location>
    </subcellularLocation>
</comment>
<dbReference type="PANTHER" id="PTHR46422">
    <property type="entry name" value="SERINE/THREONINE-PROTEIN PHOSPHATASE BSL3"/>
    <property type="match status" value="1"/>
</dbReference>
<dbReference type="Pfam" id="PF24681">
    <property type="entry name" value="Kelch_KLHDC2_KLHL20_DRC7"/>
    <property type="match status" value="1"/>
</dbReference>
<evidence type="ECO:0000313" key="16">
    <source>
        <dbReference type="EnsemblPlants" id="TuG1812G0500004021.01.T01"/>
    </source>
</evidence>
<evidence type="ECO:0000256" key="11">
    <source>
        <dbReference type="ARBA" id="ARBA00048336"/>
    </source>
</evidence>
<dbReference type="OrthoDB" id="309851at2759"/>
<evidence type="ECO:0000259" key="15">
    <source>
        <dbReference type="PROSITE" id="PS00125"/>
    </source>
</evidence>
<organism evidence="16 17">
    <name type="scientific">Triticum urartu</name>
    <name type="common">Red wild einkorn</name>
    <name type="synonym">Crithodium urartu</name>
    <dbReference type="NCBI Taxonomy" id="4572"/>
    <lineage>
        <taxon>Eukaryota</taxon>
        <taxon>Viridiplantae</taxon>
        <taxon>Streptophyta</taxon>
        <taxon>Embryophyta</taxon>
        <taxon>Tracheophyta</taxon>
        <taxon>Spermatophyta</taxon>
        <taxon>Magnoliopsida</taxon>
        <taxon>Liliopsida</taxon>
        <taxon>Poales</taxon>
        <taxon>Poaceae</taxon>
        <taxon>BOP clade</taxon>
        <taxon>Pooideae</taxon>
        <taxon>Triticodae</taxon>
        <taxon>Triticeae</taxon>
        <taxon>Triticinae</taxon>
        <taxon>Triticum</taxon>
    </lineage>
</organism>
<dbReference type="GO" id="GO:0005634">
    <property type="term" value="C:nucleus"/>
    <property type="evidence" value="ECO:0007669"/>
    <property type="project" value="UniProtKB-SubCell"/>
</dbReference>
<evidence type="ECO:0000256" key="6">
    <source>
        <dbReference type="ARBA" id="ARBA00022801"/>
    </source>
</evidence>
<evidence type="ECO:0000256" key="1">
    <source>
        <dbReference type="ARBA" id="ARBA00004123"/>
    </source>
</evidence>
<evidence type="ECO:0000256" key="2">
    <source>
        <dbReference type="ARBA" id="ARBA00005671"/>
    </source>
</evidence>
<dbReference type="SUPFAM" id="SSF117281">
    <property type="entry name" value="Kelch motif"/>
    <property type="match status" value="1"/>
</dbReference>
<dbReference type="EnsemblPlants" id="TuG1812G0500004021.01.T01">
    <property type="protein sequence ID" value="TuG1812G0500004021.01.T01"/>
    <property type="gene ID" value="TuG1812G0500004021.01"/>
</dbReference>
<feature type="domain" description="Serine/threonine specific protein phosphatases" evidence="15">
    <location>
        <begin position="759"/>
        <end position="764"/>
    </location>
</feature>
<dbReference type="InterPro" id="IPR029052">
    <property type="entry name" value="Metallo-depent_PP-like"/>
</dbReference>
<evidence type="ECO:0000256" key="4">
    <source>
        <dbReference type="ARBA" id="ARBA00022723"/>
    </source>
</evidence>
<dbReference type="Proteomes" id="UP000015106">
    <property type="component" value="Chromosome 5"/>
</dbReference>
<dbReference type="SUPFAM" id="SSF56300">
    <property type="entry name" value="Metallo-dependent phosphatases"/>
    <property type="match status" value="1"/>
</dbReference>
<dbReference type="FunFam" id="3.60.21.10:FF:000008">
    <property type="entry name" value="Serine/threonine-protein phosphatase"/>
    <property type="match status" value="1"/>
</dbReference>
<dbReference type="GeneID" id="125510508"/>
<reference evidence="16" key="2">
    <citation type="submission" date="2018-03" db="EMBL/GenBank/DDBJ databases">
        <title>The Triticum urartu genome reveals the dynamic nature of wheat genome evolution.</title>
        <authorList>
            <person name="Ling H."/>
            <person name="Ma B."/>
            <person name="Shi X."/>
            <person name="Liu H."/>
            <person name="Dong L."/>
            <person name="Sun H."/>
            <person name="Cao Y."/>
            <person name="Gao Q."/>
            <person name="Zheng S."/>
            <person name="Li Y."/>
            <person name="Yu Y."/>
            <person name="Du H."/>
            <person name="Qi M."/>
            <person name="Li Y."/>
            <person name="Yu H."/>
            <person name="Cui Y."/>
            <person name="Wang N."/>
            <person name="Chen C."/>
            <person name="Wu H."/>
            <person name="Zhao Y."/>
            <person name="Zhang J."/>
            <person name="Li Y."/>
            <person name="Zhou W."/>
            <person name="Zhang B."/>
            <person name="Hu W."/>
            <person name="Eijk M."/>
            <person name="Tang J."/>
            <person name="Witsenboer H."/>
            <person name="Zhao S."/>
            <person name="Li Z."/>
            <person name="Zhang A."/>
            <person name="Wang D."/>
            <person name="Liang C."/>
        </authorList>
    </citation>
    <scope>NUCLEOTIDE SEQUENCE [LARGE SCALE GENOMIC DNA]</scope>
    <source>
        <strain evidence="16">cv. G1812</strain>
    </source>
</reference>
<feature type="compositionally biased region" description="Low complexity" evidence="14">
    <location>
        <begin position="16"/>
        <end position="57"/>
    </location>
</feature>
<accession>A0A8R7UL59</accession>
<comment type="catalytic activity">
    <reaction evidence="11 12 13">
        <text>O-phospho-L-threonyl-[protein] + H2O = L-threonyl-[protein] + phosphate</text>
        <dbReference type="Rhea" id="RHEA:47004"/>
        <dbReference type="Rhea" id="RHEA-COMP:11060"/>
        <dbReference type="Rhea" id="RHEA-COMP:11605"/>
        <dbReference type="ChEBI" id="CHEBI:15377"/>
        <dbReference type="ChEBI" id="CHEBI:30013"/>
        <dbReference type="ChEBI" id="CHEBI:43474"/>
        <dbReference type="ChEBI" id="CHEBI:61977"/>
        <dbReference type="EC" id="3.1.3.16"/>
    </reaction>
</comment>
<dbReference type="RefSeq" id="XP_048531673.1">
    <property type="nucleotide sequence ID" value="XM_048675716.1"/>
</dbReference>
<evidence type="ECO:0000256" key="13">
    <source>
        <dbReference type="RuleBase" id="RU004273"/>
    </source>
</evidence>
<dbReference type="PIRSF" id="PIRSF036363">
    <property type="entry name" value="PPP_BSU1"/>
    <property type="match status" value="1"/>
</dbReference>
<reference evidence="16" key="3">
    <citation type="submission" date="2022-06" db="UniProtKB">
        <authorList>
            <consortium name="EnsemblPlants"/>
        </authorList>
    </citation>
    <scope>IDENTIFICATION</scope>
</reference>
<dbReference type="GO" id="GO:0009742">
    <property type="term" value="P:brassinosteroid mediated signaling pathway"/>
    <property type="evidence" value="ECO:0007669"/>
    <property type="project" value="InterPro"/>
</dbReference>
<dbReference type="CDD" id="cd07419">
    <property type="entry name" value="MPP_Bsu1_C"/>
    <property type="match status" value="1"/>
</dbReference>
<feature type="compositionally biased region" description="Low complexity" evidence="14">
    <location>
        <begin position="550"/>
        <end position="559"/>
    </location>
</feature>
<dbReference type="PROSITE" id="PS00125">
    <property type="entry name" value="SER_THR_PHOSPHATASE"/>
    <property type="match status" value="1"/>
</dbReference>
<dbReference type="Gene3D" id="3.60.21.10">
    <property type="match status" value="1"/>
</dbReference>
<feature type="region of interest" description="Disordered" evidence="14">
    <location>
        <begin position="539"/>
        <end position="576"/>
    </location>
</feature>
<keyword evidence="8 12" id="KW-0464">Manganese</keyword>
<evidence type="ECO:0000256" key="10">
    <source>
        <dbReference type="ARBA" id="ARBA00047761"/>
    </source>
</evidence>
<dbReference type="GO" id="GO:0046872">
    <property type="term" value="F:metal ion binding"/>
    <property type="evidence" value="ECO:0007669"/>
    <property type="project" value="UniProtKB-UniRule"/>
</dbReference>
<reference evidence="17" key="1">
    <citation type="journal article" date="2013" name="Nature">
        <title>Draft genome of the wheat A-genome progenitor Triticum urartu.</title>
        <authorList>
            <person name="Ling H.Q."/>
            <person name="Zhao S."/>
            <person name="Liu D."/>
            <person name="Wang J."/>
            <person name="Sun H."/>
            <person name="Zhang C."/>
            <person name="Fan H."/>
            <person name="Li D."/>
            <person name="Dong L."/>
            <person name="Tao Y."/>
            <person name="Gao C."/>
            <person name="Wu H."/>
            <person name="Li Y."/>
            <person name="Cui Y."/>
            <person name="Guo X."/>
            <person name="Zheng S."/>
            <person name="Wang B."/>
            <person name="Yu K."/>
            <person name="Liang Q."/>
            <person name="Yang W."/>
            <person name="Lou X."/>
            <person name="Chen J."/>
            <person name="Feng M."/>
            <person name="Jian J."/>
            <person name="Zhang X."/>
            <person name="Luo G."/>
            <person name="Jiang Y."/>
            <person name="Liu J."/>
            <person name="Wang Z."/>
            <person name="Sha Y."/>
            <person name="Zhang B."/>
            <person name="Wu H."/>
            <person name="Tang D."/>
            <person name="Shen Q."/>
            <person name="Xue P."/>
            <person name="Zou S."/>
            <person name="Wang X."/>
            <person name="Liu X."/>
            <person name="Wang F."/>
            <person name="Yang Y."/>
            <person name="An X."/>
            <person name="Dong Z."/>
            <person name="Zhang K."/>
            <person name="Zhang X."/>
            <person name="Luo M.C."/>
            <person name="Dvorak J."/>
            <person name="Tong Y."/>
            <person name="Wang J."/>
            <person name="Yang H."/>
            <person name="Li Z."/>
            <person name="Wang D."/>
            <person name="Zhang A."/>
            <person name="Wang J."/>
        </authorList>
    </citation>
    <scope>NUCLEOTIDE SEQUENCE</scope>
    <source>
        <strain evidence="17">cv. G1812</strain>
    </source>
</reference>
<evidence type="ECO:0000256" key="8">
    <source>
        <dbReference type="ARBA" id="ARBA00023211"/>
    </source>
</evidence>
<keyword evidence="3" id="KW-0880">Kelch repeat</keyword>
<dbReference type="KEGG" id="tua:125510508"/>
<keyword evidence="4 12" id="KW-0479">Metal-binding</keyword>
<evidence type="ECO:0000256" key="3">
    <source>
        <dbReference type="ARBA" id="ARBA00022441"/>
    </source>
</evidence>
<dbReference type="GO" id="GO:0005886">
    <property type="term" value="C:plasma membrane"/>
    <property type="evidence" value="ECO:0007669"/>
    <property type="project" value="UniProtKB-ARBA"/>
</dbReference>
<evidence type="ECO:0000256" key="7">
    <source>
        <dbReference type="ARBA" id="ARBA00022912"/>
    </source>
</evidence>